<dbReference type="PANTHER" id="PTHR47971">
    <property type="entry name" value="KINESIN-RELATED PROTEIN 6"/>
    <property type="match status" value="1"/>
</dbReference>
<dbReference type="PRINTS" id="PR00380">
    <property type="entry name" value="KINESINHEAVY"/>
</dbReference>
<evidence type="ECO:0000256" key="2">
    <source>
        <dbReference type="ARBA" id="ARBA00022490"/>
    </source>
</evidence>
<evidence type="ECO:0000256" key="5">
    <source>
        <dbReference type="ARBA" id="ARBA00023212"/>
    </source>
</evidence>
<dbReference type="Proteomes" id="UP000037460">
    <property type="component" value="Unassembled WGS sequence"/>
</dbReference>
<dbReference type="PROSITE" id="PS50067">
    <property type="entry name" value="KINESIN_MOTOR_2"/>
    <property type="match status" value="1"/>
</dbReference>
<dbReference type="InterPro" id="IPR027417">
    <property type="entry name" value="P-loop_NTPase"/>
</dbReference>
<sequence length="547" mass="60308">MANLSIRSARREFAMRFEEAIAKFNGVCEIDRLNRDEKLHSMLSRLPNEMARRVVRFYIGNADAARELISMVQPLRPPPAAQFEIFVRKRPLWDSERAEGEYDALTIDEVSGRCVVHDGKAARDMSTYTVHREYALDGVYGATTDEARMLSQIVDPLYELARKGGHASLISFGQTGTGKTHTTNAMQRYLAHRLFEGQVEADASAEGQPTLEVSLEIFELREKKAYDLLNARKQVRLVTDADEQVHVLGGTRLVCRSRAALLQAVAAAHALRSVAATERNAQSSRSHCVSRLRLVAPNPAANGALRSAEASVAGAVEPVTGLLTLVDLAGSERNYETTQHDARATRESADINTSLQTLKECFRATINQDVELETFVEQDQDEVVWTRAVPKGYSAALKAAQAAAAHAKALGADGESTYNGLAFNPAKPAALMNFALAKEASCARSLHMPYRRHQLTLLLKDCFVNPAHRTAVLACCSPSATDVEHTIRTLNQVCQMRGAEEEVSRQARVECTRTAAEMEVYLPFVKWKPDKASSIVVHDVENVVLNH</sequence>
<dbReference type="SMART" id="SM00129">
    <property type="entry name" value="KISc"/>
    <property type="match status" value="1"/>
</dbReference>
<dbReference type="AlphaFoldDB" id="A0A0M0JRZ7"/>
<keyword evidence="5" id="KW-0206">Cytoskeleton</keyword>
<keyword evidence="9" id="KW-1185">Reference proteome</keyword>
<keyword evidence="2" id="KW-0963">Cytoplasm</keyword>
<dbReference type="EMBL" id="JWZX01002439">
    <property type="protein sequence ID" value="KOO29280.1"/>
    <property type="molecule type" value="Genomic_DNA"/>
</dbReference>
<comment type="similarity">
    <text evidence="6">Belongs to the TRAFAC class myosin-kinesin ATPase superfamily. Kinesin family.</text>
</comment>
<evidence type="ECO:0000256" key="1">
    <source>
        <dbReference type="ARBA" id="ARBA00004245"/>
    </source>
</evidence>
<dbReference type="SUPFAM" id="SSF52540">
    <property type="entry name" value="P-loop containing nucleoside triphosphate hydrolases"/>
    <property type="match status" value="1"/>
</dbReference>
<keyword evidence="6" id="KW-0547">Nucleotide-binding</keyword>
<proteinExistence type="inferred from homology"/>
<dbReference type="GO" id="GO:0005524">
    <property type="term" value="F:ATP binding"/>
    <property type="evidence" value="ECO:0007669"/>
    <property type="project" value="UniProtKB-UniRule"/>
</dbReference>
<dbReference type="OrthoDB" id="3176171at2759"/>
<name>A0A0M0JRZ7_9EUKA</name>
<evidence type="ECO:0000256" key="3">
    <source>
        <dbReference type="ARBA" id="ARBA00022701"/>
    </source>
</evidence>
<evidence type="ECO:0000313" key="9">
    <source>
        <dbReference type="Proteomes" id="UP000037460"/>
    </source>
</evidence>
<accession>A0A0M0JRZ7</accession>
<dbReference type="Pfam" id="PF00225">
    <property type="entry name" value="Kinesin"/>
    <property type="match status" value="2"/>
</dbReference>
<dbReference type="Gene3D" id="3.40.850.10">
    <property type="entry name" value="Kinesin motor domain"/>
    <property type="match status" value="1"/>
</dbReference>
<dbReference type="InterPro" id="IPR027640">
    <property type="entry name" value="Kinesin-like_fam"/>
</dbReference>
<dbReference type="PANTHER" id="PTHR47971:SF8">
    <property type="entry name" value="KINESIN-LIKE PROTEIN"/>
    <property type="match status" value="1"/>
</dbReference>
<organism evidence="8 9">
    <name type="scientific">Chrysochromulina tobinii</name>
    <dbReference type="NCBI Taxonomy" id="1460289"/>
    <lineage>
        <taxon>Eukaryota</taxon>
        <taxon>Haptista</taxon>
        <taxon>Haptophyta</taxon>
        <taxon>Prymnesiophyceae</taxon>
        <taxon>Prymnesiales</taxon>
        <taxon>Chrysochromulinaceae</taxon>
        <taxon>Chrysochromulina</taxon>
    </lineage>
</organism>
<protein>
    <submittedName>
        <fullName evidence="8">Kinesin (Kar3 subfamily)</fullName>
    </submittedName>
</protein>
<keyword evidence="6" id="KW-0067">ATP-binding</keyword>
<evidence type="ECO:0000313" key="8">
    <source>
        <dbReference type="EMBL" id="KOO29280.1"/>
    </source>
</evidence>
<dbReference type="GO" id="GO:0003777">
    <property type="term" value="F:microtubule motor activity"/>
    <property type="evidence" value="ECO:0007669"/>
    <property type="project" value="InterPro"/>
</dbReference>
<evidence type="ECO:0000256" key="4">
    <source>
        <dbReference type="ARBA" id="ARBA00023175"/>
    </source>
</evidence>
<evidence type="ECO:0000259" key="7">
    <source>
        <dbReference type="PROSITE" id="PS50067"/>
    </source>
</evidence>
<comment type="caution">
    <text evidence="8">The sequence shown here is derived from an EMBL/GenBank/DDBJ whole genome shotgun (WGS) entry which is preliminary data.</text>
</comment>
<evidence type="ECO:0000256" key="6">
    <source>
        <dbReference type="PROSITE-ProRule" id="PRU00283"/>
    </source>
</evidence>
<keyword evidence="3" id="KW-0493">Microtubule</keyword>
<gene>
    <name evidence="8" type="ORF">Ctob_011790</name>
</gene>
<keyword evidence="4 6" id="KW-0505">Motor protein</keyword>
<dbReference type="GO" id="GO:0005874">
    <property type="term" value="C:microtubule"/>
    <property type="evidence" value="ECO:0007669"/>
    <property type="project" value="UniProtKB-KW"/>
</dbReference>
<dbReference type="GO" id="GO:0007019">
    <property type="term" value="P:microtubule depolymerization"/>
    <property type="evidence" value="ECO:0007669"/>
    <property type="project" value="TreeGrafter"/>
</dbReference>
<dbReference type="InterPro" id="IPR036961">
    <property type="entry name" value="Kinesin_motor_dom_sf"/>
</dbReference>
<dbReference type="InterPro" id="IPR001752">
    <property type="entry name" value="Kinesin_motor_dom"/>
</dbReference>
<reference evidence="9" key="1">
    <citation type="journal article" date="2015" name="PLoS Genet.">
        <title>Genome Sequence and Transcriptome Analyses of Chrysochromulina tobin: Metabolic Tools for Enhanced Algal Fitness in the Prominent Order Prymnesiales (Haptophyceae).</title>
        <authorList>
            <person name="Hovde B.T."/>
            <person name="Deodato C.R."/>
            <person name="Hunsperger H.M."/>
            <person name="Ryken S.A."/>
            <person name="Yost W."/>
            <person name="Jha R.K."/>
            <person name="Patterson J."/>
            <person name="Monnat R.J. Jr."/>
            <person name="Barlow S.B."/>
            <person name="Starkenburg S.R."/>
            <person name="Cattolico R.A."/>
        </authorList>
    </citation>
    <scope>NUCLEOTIDE SEQUENCE</scope>
    <source>
        <strain evidence="9">CCMP291</strain>
    </source>
</reference>
<dbReference type="GO" id="GO:0007018">
    <property type="term" value="P:microtubule-based movement"/>
    <property type="evidence" value="ECO:0007669"/>
    <property type="project" value="InterPro"/>
</dbReference>
<feature type="binding site" evidence="6">
    <location>
        <begin position="173"/>
        <end position="180"/>
    </location>
    <ligand>
        <name>ATP</name>
        <dbReference type="ChEBI" id="CHEBI:30616"/>
    </ligand>
</feature>
<dbReference type="GO" id="GO:0008017">
    <property type="term" value="F:microtubule binding"/>
    <property type="evidence" value="ECO:0007669"/>
    <property type="project" value="InterPro"/>
</dbReference>
<feature type="domain" description="Kinesin motor" evidence="7">
    <location>
        <begin position="82"/>
        <end position="499"/>
    </location>
</feature>
<comment type="subcellular location">
    <subcellularLocation>
        <location evidence="1">Cytoplasm</location>
        <location evidence="1">Cytoskeleton</location>
    </subcellularLocation>
</comment>